<comment type="subcellular location">
    <subcellularLocation>
        <location evidence="1">Membrane</location>
        <topology evidence="1">Multi-pass membrane protein</topology>
    </subcellularLocation>
</comment>
<evidence type="ECO:0000313" key="5">
    <source>
        <dbReference type="EMBL" id="TGJ86854.1"/>
    </source>
</evidence>
<keyword evidence="6" id="KW-1185">Reference proteome</keyword>
<protein>
    <recommendedName>
        <fullName evidence="4">Major facilitator superfamily (MFS) profile domain-containing protein</fullName>
    </recommendedName>
</protein>
<dbReference type="Pfam" id="PF07690">
    <property type="entry name" value="MFS_1"/>
    <property type="match status" value="1"/>
</dbReference>
<dbReference type="PANTHER" id="PTHR11360:SF315">
    <property type="entry name" value="TRANSPORTER MCH2-RELATED"/>
    <property type="match status" value="1"/>
</dbReference>
<evidence type="ECO:0000259" key="4">
    <source>
        <dbReference type="PROSITE" id="PS50850"/>
    </source>
</evidence>
<keyword evidence="3" id="KW-1133">Transmembrane helix</keyword>
<accession>A0A4Z0YS53</accession>
<dbReference type="InterPro" id="IPR036259">
    <property type="entry name" value="MFS_trans_sf"/>
</dbReference>
<evidence type="ECO:0000256" key="2">
    <source>
        <dbReference type="ARBA" id="ARBA00006727"/>
    </source>
</evidence>
<sequence length="414" mass="44991">MFLEEAQQEGFAPLPPPDGGYGWFCVLAQFLINGFTWGVAASYSVYLAYYLSHDLFPEARPIDYAFIGGFNFAFALLVAPLATLLMRFYGIKAPMFFGVVLLPVGFISASFATKVWHLYLSQGLCVGTGIGLLYIPATSVIPQWFSKKRSLANGICASGSGIGGLAVCFATQAMLDTIGFLWSLRITALIVFLVNLTATLLIRSRNDDIKPSLTIFNFHLLVSYQVKLLLGWCIVLMFGYITLMFSLSDYALAIGRSHQDSATVAAILNLGAAVGRPFLGFLSDRYGRVEVAGVATFSCGILVFTLWLPSTEYSVLVVFAFIGGSILGIFWAAIAPLAADIVGLKLLPSFLNTVWLSVALPSAFAEVIALELRRQDLGARSYIYAQIFTGLSYVVASAVLFELWRSQPGTKNPV</sequence>
<feature type="domain" description="Major facilitator superfamily (MFS) profile" evidence="4">
    <location>
        <begin position="219"/>
        <end position="414"/>
    </location>
</feature>
<dbReference type="PANTHER" id="PTHR11360">
    <property type="entry name" value="MONOCARBOXYLATE TRANSPORTER"/>
    <property type="match status" value="1"/>
</dbReference>
<keyword evidence="3" id="KW-0812">Transmembrane</keyword>
<feature type="transmembrane region" description="Helical" evidence="3">
    <location>
        <begin position="350"/>
        <end position="370"/>
    </location>
</feature>
<evidence type="ECO:0000256" key="1">
    <source>
        <dbReference type="ARBA" id="ARBA00004141"/>
    </source>
</evidence>
<dbReference type="InterPro" id="IPR020846">
    <property type="entry name" value="MFS_dom"/>
</dbReference>
<comment type="caution">
    <text evidence="5">The sequence shown here is derived from an EMBL/GenBank/DDBJ whole genome shotgun (WGS) entry which is preliminary data.</text>
</comment>
<dbReference type="SUPFAM" id="SSF103473">
    <property type="entry name" value="MFS general substrate transporter"/>
    <property type="match status" value="1"/>
</dbReference>
<feature type="transmembrane region" description="Helical" evidence="3">
    <location>
        <begin position="118"/>
        <end position="139"/>
    </location>
</feature>
<dbReference type="PROSITE" id="PS50850">
    <property type="entry name" value="MFS"/>
    <property type="match status" value="1"/>
</dbReference>
<reference evidence="5 6" key="1">
    <citation type="submission" date="2019-03" db="EMBL/GenBank/DDBJ databases">
        <title>Draft genome sequence of Xylaria hypoxylon DSM 108379, a ubiquitous saprotrophic-parasitic fungi on hardwood.</title>
        <authorList>
            <person name="Buettner E."/>
            <person name="Leonhardt S."/>
            <person name="Gebauer A.M."/>
            <person name="Liers C."/>
            <person name="Hofrichter M."/>
            <person name="Kellner H."/>
        </authorList>
    </citation>
    <scope>NUCLEOTIDE SEQUENCE [LARGE SCALE GENOMIC DNA]</scope>
    <source>
        <strain evidence="5 6">DSM 108379</strain>
    </source>
</reference>
<feature type="transmembrane region" description="Helical" evidence="3">
    <location>
        <begin position="180"/>
        <end position="202"/>
    </location>
</feature>
<dbReference type="GO" id="GO:0022857">
    <property type="term" value="F:transmembrane transporter activity"/>
    <property type="evidence" value="ECO:0007669"/>
    <property type="project" value="InterPro"/>
</dbReference>
<proteinExistence type="inferred from homology"/>
<feature type="transmembrane region" description="Helical" evidence="3">
    <location>
        <begin position="382"/>
        <end position="404"/>
    </location>
</feature>
<keyword evidence="3" id="KW-0472">Membrane</keyword>
<dbReference type="Gene3D" id="1.20.1250.20">
    <property type="entry name" value="MFS general substrate transporter like domains"/>
    <property type="match status" value="2"/>
</dbReference>
<dbReference type="OrthoDB" id="2213137at2759"/>
<feature type="transmembrane region" description="Helical" evidence="3">
    <location>
        <begin position="291"/>
        <end position="309"/>
    </location>
</feature>
<dbReference type="InterPro" id="IPR011701">
    <property type="entry name" value="MFS"/>
</dbReference>
<feature type="transmembrane region" description="Helical" evidence="3">
    <location>
        <begin position="64"/>
        <end position="86"/>
    </location>
</feature>
<feature type="transmembrane region" description="Helical" evidence="3">
    <location>
        <begin position="151"/>
        <end position="174"/>
    </location>
</feature>
<dbReference type="GO" id="GO:0016020">
    <property type="term" value="C:membrane"/>
    <property type="evidence" value="ECO:0007669"/>
    <property type="project" value="UniProtKB-SubCell"/>
</dbReference>
<organism evidence="5 6">
    <name type="scientific">Xylaria hypoxylon</name>
    <dbReference type="NCBI Taxonomy" id="37992"/>
    <lineage>
        <taxon>Eukaryota</taxon>
        <taxon>Fungi</taxon>
        <taxon>Dikarya</taxon>
        <taxon>Ascomycota</taxon>
        <taxon>Pezizomycotina</taxon>
        <taxon>Sordariomycetes</taxon>
        <taxon>Xylariomycetidae</taxon>
        <taxon>Xylariales</taxon>
        <taxon>Xylariaceae</taxon>
        <taxon>Xylaria</taxon>
    </lineage>
</organism>
<dbReference type="AlphaFoldDB" id="A0A4Z0YS53"/>
<evidence type="ECO:0000313" key="6">
    <source>
        <dbReference type="Proteomes" id="UP000297716"/>
    </source>
</evidence>
<evidence type="ECO:0000256" key="3">
    <source>
        <dbReference type="SAM" id="Phobius"/>
    </source>
</evidence>
<feature type="transmembrane region" description="Helical" evidence="3">
    <location>
        <begin position="93"/>
        <end position="112"/>
    </location>
</feature>
<dbReference type="InterPro" id="IPR050327">
    <property type="entry name" value="Proton-linked_MCT"/>
</dbReference>
<comment type="similarity">
    <text evidence="2">Belongs to the major facilitator superfamily. Monocarboxylate porter (TC 2.A.1.13) family.</text>
</comment>
<name>A0A4Z0YS53_9PEZI</name>
<gene>
    <name evidence="5" type="ORF">E0Z10_g1869</name>
</gene>
<dbReference type="Proteomes" id="UP000297716">
    <property type="component" value="Unassembled WGS sequence"/>
</dbReference>
<feature type="transmembrane region" description="Helical" evidence="3">
    <location>
        <begin position="21"/>
        <end position="44"/>
    </location>
</feature>
<feature type="transmembrane region" description="Helical" evidence="3">
    <location>
        <begin position="214"/>
        <end position="241"/>
    </location>
</feature>
<feature type="transmembrane region" description="Helical" evidence="3">
    <location>
        <begin position="315"/>
        <end position="338"/>
    </location>
</feature>
<dbReference type="EMBL" id="SKBN01000021">
    <property type="protein sequence ID" value="TGJ86854.1"/>
    <property type="molecule type" value="Genomic_DNA"/>
</dbReference>